<dbReference type="Proteomes" id="UP000805614">
    <property type="component" value="Unassembled WGS sequence"/>
</dbReference>
<feature type="signal peptide" evidence="2">
    <location>
        <begin position="1"/>
        <end position="30"/>
    </location>
</feature>
<proteinExistence type="predicted"/>
<keyword evidence="4" id="KW-1185">Reference proteome</keyword>
<accession>A0ABR7LH11</accession>
<name>A0ABR7LH11_9ACTN</name>
<keyword evidence="2" id="KW-0732">Signal</keyword>
<evidence type="ECO:0000256" key="2">
    <source>
        <dbReference type="SAM" id="SignalP"/>
    </source>
</evidence>
<gene>
    <name evidence="3" type="ORF">HKK74_01180</name>
</gene>
<dbReference type="InterPro" id="IPR006311">
    <property type="entry name" value="TAT_signal"/>
</dbReference>
<protein>
    <submittedName>
        <fullName evidence="3">Uncharacterized protein</fullName>
    </submittedName>
</protein>
<dbReference type="RefSeq" id="WP_187241034.1">
    <property type="nucleotide sequence ID" value="NZ_BAAAOK010000011.1"/>
</dbReference>
<sequence>MALSRRVKITLAGAGLAGVALVTAGGTALAAGPDGGMTELQIVDRHGAGTAAAAESVTAPDEDCPEKTASATGAVDTR</sequence>
<feature type="region of interest" description="Disordered" evidence="1">
    <location>
        <begin position="51"/>
        <end position="78"/>
    </location>
</feature>
<feature type="chain" id="PRO_5046148276" evidence="2">
    <location>
        <begin position="31"/>
        <end position="78"/>
    </location>
</feature>
<evidence type="ECO:0000256" key="1">
    <source>
        <dbReference type="SAM" id="MobiDB-lite"/>
    </source>
</evidence>
<evidence type="ECO:0000313" key="4">
    <source>
        <dbReference type="Proteomes" id="UP000805614"/>
    </source>
</evidence>
<evidence type="ECO:0000313" key="3">
    <source>
        <dbReference type="EMBL" id="MBC6464117.1"/>
    </source>
</evidence>
<dbReference type="EMBL" id="JABVEC010000001">
    <property type="protein sequence ID" value="MBC6464117.1"/>
    <property type="molecule type" value="Genomic_DNA"/>
</dbReference>
<dbReference type="PROSITE" id="PS51318">
    <property type="entry name" value="TAT"/>
    <property type="match status" value="1"/>
</dbReference>
<organism evidence="3 4">
    <name type="scientific">Actinomadura alba</name>
    <dbReference type="NCBI Taxonomy" id="406431"/>
    <lineage>
        <taxon>Bacteria</taxon>
        <taxon>Bacillati</taxon>
        <taxon>Actinomycetota</taxon>
        <taxon>Actinomycetes</taxon>
        <taxon>Streptosporangiales</taxon>
        <taxon>Thermomonosporaceae</taxon>
        <taxon>Actinomadura</taxon>
    </lineage>
</organism>
<comment type="caution">
    <text evidence="3">The sequence shown here is derived from an EMBL/GenBank/DDBJ whole genome shotgun (WGS) entry which is preliminary data.</text>
</comment>
<reference evidence="3 4" key="1">
    <citation type="submission" date="2020-06" db="EMBL/GenBank/DDBJ databases">
        <title>Actinomadura xiongansis sp. nov., isolated from soil of Baiyangdian.</title>
        <authorList>
            <person name="Zhang X."/>
        </authorList>
    </citation>
    <scope>NUCLEOTIDE SEQUENCE [LARGE SCALE GENOMIC DNA]</scope>
    <source>
        <strain evidence="3 4">HBUM206468</strain>
    </source>
</reference>